<keyword evidence="2" id="KW-1185">Reference proteome</keyword>
<accession>A0ABX1I2X6</accession>
<gene>
    <name evidence="1" type="ORF">HF203_00745</name>
</gene>
<name>A0ABX1I2X6_9GAMM</name>
<dbReference type="EMBL" id="JAAXKX010000001">
    <property type="protein sequence ID" value="NKN31753.1"/>
    <property type="molecule type" value="Genomic_DNA"/>
</dbReference>
<evidence type="ECO:0000313" key="2">
    <source>
        <dbReference type="Proteomes" id="UP000740754"/>
    </source>
</evidence>
<dbReference type="InterPro" id="IPR022541">
    <property type="entry name" value="YhfG"/>
</dbReference>
<dbReference type="Proteomes" id="UP000740754">
    <property type="component" value="Unassembled WGS sequence"/>
</dbReference>
<reference evidence="1 2" key="1">
    <citation type="submission" date="2020-04" db="EMBL/GenBank/DDBJ databases">
        <title>Draft Whole-Genome sequence of Marichromatium bheemlicum DSM 18632, type strain.</title>
        <authorList>
            <person name="Kyndt J.A."/>
            <person name="Meyer T.E."/>
        </authorList>
    </citation>
    <scope>NUCLEOTIDE SEQUENCE [LARGE SCALE GENOMIC DNA]</scope>
    <source>
        <strain evidence="1 2">DSM 18632</strain>
    </source>
</reference>
<protein>
    <submittedName>
        <fullName evidence="1">Uncharacterized protein</fullName>
    </submittedName>
</protein>
<comment type="caution">
    <text evidence="1">The sequence shown here is derived from an EMBL/GenBank/DDBJ whole genome shotgun (WGS) entry which is preliminary data.</text>
</comment>
<sequence length="163" mass="18648">MPESIKETASRAISSKDIEALKCCGSYLEIKRSIELTLKNKIHTQGWESLFNRIQALKKALSSKHEKISNALKKRSLKESKNEIRLILGINVTARSKNEFSEKIEAFKFLFITPSTDPYQRYEETKKRNFKNSSRLEGIELSGATQHKSLSEIISKYKSGRHG</sequence>
<dbReference type="Pfam" id="PF10832">
    <property type="entry name" value="YhfG"/>
    <property type="match status" value="1"/>
</dbReference>
<proteinExistence type="predicted"/>
<organism evidence="1 2">
    <name type="scientific">Marichromatium bheemlicum</name>
    <dbReference type="NCBI Taxonomy" id="365339"/>
    <lineage>
        <taxon>Bacteria</taxon>
        <taxon>Pseudomonadati</taxon>
        <taxon>Pseudomonadota</taxon>
        <taxon>Gammaproteobacteria</taxon>
        <taxon>Chromatiales</taxon>
        <taxon>Chromatiaceae</taxon>
        <taxon>Marichromatium</taxon>
    </lineage>
</organism>
<dbReference type="RefSeq" id="WP_168665601.1">
    <property type="nucleotide sequence ID" value="NZ_JAAXKX010000001.1"/>
</dbReference>
<evidence type="ECO:0000313" key="1">
    <source>
        <dbReference type="EMBL" id="NKN31753.1"/>
    </source>
</evidence>